<dbReference type="EMBL" id="AWUE01023747">
    <property type="protein sequence ID" value="OMO52848.1"/>
    <property type="molecule type" value="Genomic_DNA"/>
</dbReference>
<keyword evidence="2" id="KW-1185">Reference proteome</keyword>
<evidence type="ECO:0000313" key="2">
    <source>
        <dbReference type="Proteomes" id="UP000187203"/>
    </source>
</evidence>
<dbReference type="Proteomes" id="UP000187203">
    <property type="component" value="Unassembled WGS sequence"/>
</dbReference>
<dbReference type="AlphaFoldDB" id="A0A1R3G435"/>
<gene>
    <name evidence="1" type="ORF">COLO4_36931</name>
</gene>
<accession>A0A1R3G435</accession>
<sequence>MWIPGCPFVQMKLCCKRVKQVSWQRESFLVFSIPLTC</sequence>
<reference evidence="2" key="1">
    <citation type="submission" date="2013-09" db="EMBL/GenBank/DDBJ databases">
        <title>Corchorus olitorius genome sequencing.</title>
        <authorList>
            <person name="Alam M."/>
            <person name="Haque M.S."/>
            <person name="Islam M.S."/>
            <person name="Emdad E.M."/>
            <person name="Islam M.M."/>
            <person name="Ahmed B."/>
            <person name="Halim A."/>
            <person name="Hossen Q.M.M."/>
            <person name="Hossain M.Z."/>
            <person name="Ahmed R."/>
            <person name="Khan M.M."/>
            <person name="Islam R."/>
            <person name="Rashid M.M."/>
            <person name="Khan S.A."/>
            <person name="Rahman M.S."/>
            <person name="Alam M."/>
            <person name="Yahiya A.S."/>
            <person name="Khan M.S."/>
            <person name="Azam M.S."/>
            <person name="Haque T."/>
            <person name="Lashkar M.Z.H."/>
            <person name="Akhand A.I."/>
            <person name="Morshed G."/>
            <person name="Roy S."/>
            <person name="Uddin K.S."/>
            <person name="Rabeya T."/>
            <person name="Hossain A.S."/>
            <person name="Chowdhury A."/>
            <person name="Snigdha A.R."/>
            <person name="Mortoza M.S."/>
            <person name="Matin S.A."/>
            <person name="Hoque S.M.E."/>
            <person name="Islam M.K."/>
            <person name="Roy D.K."/>
            <person name="Haider R."/>
            <person name="Moosa M.M."/>
            <person name="Elias S.M."/>
            <person name="Hasan A.M."/>
            <person name="Jahan S."/>
            <person name="Shafiuddin M."/>
            <person name="Mahmood N."/>
            <person name="Shommy N.S."/>
        </authorList>
    </citation>
    <scope>NUCLEOTIDE SEQUENCE [LARGE SCALE GENOMIC DNA]</scope>
    <source>
        <strain evidence="2">cv. O-4</strain>
    </source>
</reference>
<proteinExistence type="predicted"/>
<name>A0A1R3G435_9ROSI</name>
<protein>
    <submittedName>
        <fullName evidence="1">Uncharacterized protein</fullName>
    </submittedName>
</protein>
<organism evidence="1 2">
    <name type="scientific">Corchorus olitorius</name>
    <dbReference type="NCBI Taxonomy" id="93759"/>
    <lineage>
        <taxon>Eukaryota</taxon>
        <taxon>Viridiplantae</taxon>
        <taxon>Streptophyta</taxon>
        <taxon>Embryophyta</taxon>
        <taxon>Tracheophyta</taxon>
        <taxon>Spermatophyta</taxon>
        <taxon>Magnoliopsida</taxon>
        <taxon>eudicotyledons</taxon>
        <taxon>Gunneridae</taxon>
        <taxon>Pentapetalae</taxon>
        <taxon>rosids</taxon>
        <taxon>malvids</taxon>
        <taxon>Malvales</taxon>
        <taxon>Malvaceae</taxon>
        <taxon>Grewioideae</taxon>
        <taxon>Apeibeae</taxon>
        <taxon>Corchorus</taxon>
    </lineage>
</organism>
<comment type="caution">
    <text evidence="1">The sequence shown here is derived from an EMBL/GenBank/DDBJ whole genome shotgun (WGS) entry which is preliminary data.</text>
</comment>
<evidence type="ECO:0000313" key="1">
    <source>
        <dbReference type="EMBL" id="OMO52848.1"/>
    </source>
</evidence>